<organism evidence="1 2">
    <name type="scientific">Gigaspora margarita</name>
    <dbReference type="NCBI Taxonomy" id="4874"/>
    <lineage>
        <taxon>Eukaryota</taxon>
        <taxon>Fungi</taxon>
        <taxon>Fungi incertae sedis</taxon>
        <taxon>Mucoromycota</taxon>
        <taxon>Glomeromycotina</taxon>
        <taxon>Glomeromycetes</taxon>
        <taxon>Diversisporales</taxon>
        <taxon>Gigasporaceae</taxon>
        <taxon>Gigaspora</taxon>
    </lineage>
</organism>
<sequence length="103" mass="11923">PKRTRISYKTSKFQQRNSKLFSPFKSPLLKTKKSSSGDQQQSLQLSRCYIQENRLHNMRDDSIIAQNCPEIKKPFETITSNIILQIPPTEKPITLNLNLTFGK</sequence>
<dbReference type="Proteomes" id="UP000789901">
    <property type="component" value="Unassembled WGS sequence"/>
</dbReference>
<evidence type="ECO:0000313" key="2">
    <source>
        <dbReference type="Proteomes" id="UP000789901"/>
    </source>
</evidence>
<proteinExistence type="predicted"/>
<comment type="caution">
    <text evidence="1">The sequence shown here is derived from an EMBL/GenBank/DDBJ whole genome shotgun (WGS) entry which is preliminary data.</text>
</comment>
<keyword evidence="2" id="KW-1185">Reference proteome</keyword>
<feature type="non-terminal residue" evidence="1">
    <location>
        <position position="1"/>
    </location>
</feature>
<gene>
    <name evidence="1" type="ORF">GMARGA_LOCUS39607</name>
</gene>
<protein>
    <submittedName>
        <fullName evidence="1">43445_t:CDS:1</fullName>
    </submittedName>
</protein>
<accession>A0ABN7X6F2</accession>
<name>A0ABN7X6F2_GIGMA</name>
<reference evidence="1 2" key="1">
    <citation type="submission" date="2021-06" db="EMBL/GenBank/DDBJ databases">
        <authorList>
            <person name="Kallberg Y."/>
            <person name="Tangrot J."/>
            <person name="Rosling A."/>
        </authorList>
    </citation>
    <scope>NUCLEOTIDE SEQUENCE [LARGE SCALE GENOMIC DNA]</scope>
    <source>
        <strain evidence="1 2">120-4 pot B 10/14</strain>
    </source>
</reference>
<dbReference type="EMBL" id="CAJVQB010095391">
    <property type="protein sequence ID" value="CAG8849240.1"/>
    <property type="molecule type" value="Genomic_DNA"/>
</dbReference>
<evidence type="ECO:0000313" key="1">
    <source>
        <dbReference type="EMBL" id="CAG8849240.1"/>
    </source>
</evidence>